<feature type="domain" description="Peptidoglycan binding-like" evidence="2">
    <location>
        <begin position="207"/>
        <end position="260"/>
    </location>
</feature>
<protein>
    <recommendedName>
        <fullName evidence="2">Peptidoglycan binding-like domain-containing protein</fullName>
    </recommendedName>
</protein>
<dbReference type="Gene3D" id="1.10.101.10">
    <property type="entry name" value="PGBD-like superfamily/PGBD"/>
    <property type="match status" value="1"/>
</dbReference>
<dbReference type="SUPFAM" id="SSF55846">
    <property type="entry name" value="N-acetylmuramoyl-L-alanine amidase-like"/>
    <property type="match status" value="1"/>
</dbReference>
<dbReference type="CDD" id="cd06583">
    <property type="entry name" value="PGRP"/>
    <property type="match status" value="1"/>
</dbReference>
<dbReference type="InterPro" id="IPR036505">
    <property type="entry name" value="Amidase/PGRP_sf"/>
</dbReference>
<feature type="region of interest" description="Disordered" evidence="1">
    <location>
        <begin position="162"/>
        <end position="193"/>
    </location>
</feature>
<evidence type="ECO:0000259" key="2">
    <source>
        <dbReference type="Pfam" id="PF01471"/>
    </source>
</evidence>
<reference evidence="3 4" key="1">
    <citation type="journal article" date="2019" name="Int. J. Syst. Evol. Microbiol.">
        <title>The Global Catalogue of Microorganisms (GCM) 10K type strain sequencing project: providing services to taxonomists for standard genome sequencing and annotation.</title>
        <authorList>
            <consortium name="The Broad Institute Genomics Platform"/>
            <consortium name="The Broad Institute Genome Sequencing Center for Infectious Disease"/>
            <person name="Wu L."/>
            <person name="Ma J."/>
        </authorList>
    </citation>
    <scope>NUCLEOTIDE SEQUENCE [LARGE SCALE GENOMIC DNA]</scope>
    <source>
        <strain evidence="3 4">JCM 6835</strain>
    </source>
</reference>
<name>A0ABN3T288_9ACTN</name>
<dbReference type="InterPro" id="IPR036366">
    <property type="entry name" value="PGBDSf"/>
</dbReference>
<dbReference type="InterPro" id="IPR002502">
    <property type="entry name" value="Amidase_domain"/>
</dbReference>
<dbReference type="RefSeq" id="WP_346154402.1">
    <property type="nucleotide sequence ID" value="NZ_BAAATE010000034.1"/>
</dbReference>
<evidence type="ECO:0000313" key="4">
    <source>
        <dbReference type="Proteomes" id="UP001501666"/>
    </source>
</evidence>
<organism evidence="3 4">
    <name type="scientific">Nonomuraea recticatena</name>
    <dbReference type="NCBI Taxonomy" id="46178"/>
    <lineage>
        <taxon>Bacteria</taxon>
        <taxon>Bacillati</taxon>
        <taxon>Actinomycetota</taxon>
        <taxon>Actinomycetes</taxon>
        <taxon>Streptosporangiales</taxon>
        <taxon>Streptosporangiaceae</taxon>
        <taxon>Nonomuraea</taxon>
    </lineage>
</organism>
<dbReference type="Pfam" id="PF01471">
    <property type="entry name" value="PG_binding_1"/>
    <property type="match status" value="1"/>
</dbReference>
<dbReference type="PANTHER" id="PTHR11022:SF41">
    <property type="entry name" value="PEPTIDOGLYCAN-RECOGNITION PROTEIN LC-RELATED"/>
    <property type="match status" value="1"/>
</dbReference>
<keyword evidence="4" id="KW-1185">Reference proteome</keyword>
<evidence type="ECO:0000256" key="1">
    <source>
        <dbReference type="SAM" id="MobiDB-lite"/>
    </source>
</evidence>
<dbReference type="InterPro" id="IPR015510">
    <property type="entry name" value="PGRP"/>
</dbReference>
<dbReference type="PANTHER" id="PTHR11022">
    <property type="entry name" value="PEPTIDOGLYCAN RECOGNITION PROTEIN"/>
    <property type="match status" value="1"/>
</dbReference>
<evidence type="ECO:0000313" key="3">
    <source>
        <dbReference type="EMBL" id="GAA2691641.1"/>
    </source>
</evidence>
<dbReference type="SUPFAM" id="SSF47090">
    <property type="entry name" value="PGBD-like"/>
    <property type="match status" value="1"/>
</dbReference>
<dbReference type="Proteomes" id="UP001501666">
    <property type="component" value="Unassembled WGS sequence"/>
</dbReference>
<sequence>MAIDLITRRDWNARRPAGAYTPINSTRGVKVHYTGGVVPASIVQDHAVCVRLVQGFQKHHMDGNGWMDFAYSLAACPHRKVFEGRGPHKLTAANGAGLNSQHYSVLALVGSSGFTRPNNGVMHGIRDAIDYLRQHGRAGGEIRGHRDGFSTTCPGQPLYDWIKDGAPRPGGEPAGNSGGQSKPTKPAGKPGAWPGRYLAYKPDALMRGQDVADWQRMLKRKGYTVEVDGVFGKMTRAATIVLQRATGEVPDGIVGPNTWRICS</sequence>
<gene>
    <name evidence="3" type="ORF">GCM10010412_082010</name>
</gene>
<dbReference type="Gene3D" id="3.40.80.10">
    <property type="entry name" value="Peptidoglycan recognition protein-like"/>
    <property type="match status" value="1"/>
</dbReference>
<accession>A0ABN3T288</accession>
<dbReference type="EMBL" id="BAAATE010000034">
    <property type="protein sequence ID" value="GAA2691641.1"/>
    <property type="molecule type" value="Genomic_DNA"/>
</dbReference>
<dbReference type="InterPro" id="IPR036365">
    <property type="entry name" value="PGBD-like_sf"/>
</dbReference>
<proteinExistence type="predicted"/>
<dbReference type="InterPro" id="IPR002477">
    <property type="entry name" value="Peptidoglycan-bd-like"/>
</dbReference>
<comment type="caution">
    <text evidence="3">The sequence shown here is derived from an EMBL/GenBank/DDBJ whole genome shotgun (WGS) entry which is preliminary data.</text>
</comment>